<comment type="subcellular location">
    <subcellularLocation>
        <location evidence="8">Cell membrane</location>
        <topology evidence="8">Multi-pass membrane protein</topology>
    </subcellularLocation>
    <subcellularLocation>
        <location evidence="1">Membrane</location>
        <topology evidence="1">Multi-pass membrane protein</topology>
    </subcellularLocation>
</comment>
<keyword evidence="11" id="KW-1185">Reference proteome</keyword>
<organism evidence="10 11">
    <name type="scientific">Geodia barretti</name>
    <name type="common">Barrett's horny sponge</name>
    <dbReference type="NCBI Taxonomy" id="519541"/>
    <lineage>
        <taxon>Eukaryota</taxon>
        <taxon>Metazoa</taxon>
        <taxon>Porifera</taxon>
        <taxon>Demospongiae</taxon>
        <taxon>Heteroscleromorpha</taxon>
        <taxon>Tetractinellida</taxon>
        <taxon>Astrophorina</taxon>
        <taxon>Geodiidae</taxon>
        <taxon>Geodia</taxon>
    </lineage>
</organism>
<keyword evidence="3 8" id="KW-0813">Transport</keyword>
<evidence type="ECO:0000313" key="11">
    <source>
        <dbReference type="Proteomes" id="UP001174909"/>
    </source>
</evidence>
<evidence type="ECO:0000256" key="1">
    <source>
        <dbReference type="ARBA" id="ARBA00004141"/>
    </source>
</evidence>
<evidence type="ECO:0000256" key="3">
    <source>
        <dbReference type="ARBA" id="ARBA00022448"/>
    </source>
</evidence>
<dbReference type="PANTHER" id="PTHR43029">
    <property type="entry name" value="AMMONIUM TRANSPORTER MEP2"/>
    <property type="match status" value="1"/>
</dbReference>
<feature type="transmembrane region" description="Helical" evidence="8">
    <location>
        <begin position="120"/>
        <end position="141"/>
    </location>
</feature>
<evidence type="ECO:0000256" key="6">
    <source>
        <dbReference type="ARBA" id="ARBA00023136"/>
    </source>
</evidence>
<dbReference type="InterPro" id="IPR001905">
    <property type="entry name" value="Ammonium_transpt"/>
</dbReference>
<reference evidence="10" key="1">
    <citation type="submission" date="2023-03" db="EMBL/GenBank/DDBJ databases">
        <authorList>
            <person name="Steffen K."/>
            <person name="Cardenas P."/>
        </authorList>
    </citation>
    <scope>NUCLEOTIDE SEQUENCE</scope>
</reference>
<evidence type="ECO:0000256" key="4">
    <source>
        <dbReference type="ARBA" id="ARBA00022692"/>
    </source>
</evidence>
<evidence type="ECO:0000256" key="5">
    <source>
        <dbReference type="ARBA" id="ARBA00022989"/>
    </source>
</evidence>
<sequence>MEFTELQVLSFLISSALVFIMVPGLALFYGGLVRHKNVIGTMMHSITAIGLVSVLWVLWGYSLAFGNSVGGLGFVGDLTKFGMMGVELDEQAFMVFQGMFAIITVALIAGGFAERFKFSSYVIFSALWVTIVYAPLCHWVWGGGWLGKLGSVLGMSEAGFAMDFAGGTVVHIASGTAALAAAFIVGRRAGFGTATVTPHNVPLVLLGAGMLWFGWFGFNAGSSFDLTSGQGVNAFVVTNVAAATAMSSWSLVSWLVTKRPSASGAAAGAVAGLVAITPAAGFVGVMPSIIIGAGAGAACFVAVELVHKLRIDDSLDVFGIHGIGGMWGALATGIFVGVGIGLDGLDADVTRIEQVLYQIIGILAAFAWSFVVSSIILLALKYTIGLRITDTEEEIGIDLTQHGEGMNQ</sequence>
<dbReference type="InterPro" id="IPR018047">
    <property type="entry name" value="Ammonium_transpt_CS"/>
</dbReference>
<feature type="transmembrane region" description="Helical" evidence="8">
    <location>
        <begin position="355"/>
        <end position="380"/>
    </location>
</feature>
<evidence type="ECO:0000259" key="9">
    <source>
        <dbReference type="Pfam" id="PF00909"/>
    </source>
</evidence>
<dbReference type="Pfam" id="PF00909">
    <property type="entry name" value="Ammonium_transp"/>
    <property type="match status" value="1"/>
</dbReference>
<feature type="transmembrane region" description="Helical" evidence="8">
    <location>
        <begin position="6"/>
        <end position="29"/>
    </location>
</feature>
<feature type="transmembrane region" description="Helical" evidence="8">
    <location>
        <begin position="235"/>
        <end position="257"/>
    </location>
</feature>
<feature type="transmembrane region" description="Helical" evidence="8">
    <location>
        <begin position="289"/>
        <end position="306"/>
    </location>
</feature>
<dbReference type="Gene3D" id="1.10.3430.10">
    <property type="entry name" value="Ammonium transporter AmtB like domains"/>
    <property type="match status" value="1"/>
</dbReference>
<dbReference type="GO" id="GO:0005886">
    <property type="term" value="C:plasma membrane"/>
    <property type="evidence" value="ECO:0007669"/>
    <property type="project" value="UniProtKB-SubCell"/>
</dbReference>
<dbReference type="SUPFAM" id="SSF111352">
    <property type="entry name" value="Ammonium transporter"/>
    <property type="match status" value="1"/>
</dbReference>
<evidence type="ECO:0000256" key="2">
    <source>
        <dbReference type="ARBA" id="ARBA00005887"/>
    </source>
</evidence>
<proteinExistence type="inferred from homology"/>
<keyword evidence="7 8" id="KW-0924">Ammonia transport</keyword>
<dbReference type="Proteomes" id="UP001174909">
    <property type="component" value="Unassembled WGS sequence"/>
</dbReference>
<feature type="transmembrane region" description="Helical" evidence="8">
    <location>
        <begin position="92"/>
        <end position="113"/>
    </location>
</feature>
<evidence type="ECO:0000256" key="7">
    <source>
        <dbReference type="ARBA" id="ARBA00023177"/>
    </source>
</evidence>
<feature type="transmembrane region" description="Helical" evidence="8">
    <location>
        <begin position="318"/>
        <end position="340"/>
    </location>
</feature>
<feature type="transmembrane region" description="Helical" evidence="8">
    <location>
        <begin position="161"/>
        <end position="185"/>
    </location>
</feature>
<keyword evidence="4 8" id="KW-0812">Transmembrane</keyword>
<feature type="domain" description="Ammonium transporter AmtB-like" evidence="9">
    <location>
        <begin position="11"/>
        <end position="404"/>
    </location>
</feature>
<keyword evidence="5 8" id="KW-1133">Transmembrane helix</keyword>
<dbReference type="PROSITE" id="PS01219">
    <property type="entry name" value="AMMONIUM_TRANSP"/>
    <property type="match status" value="1"/>
</dbReference>
<feature type="transmembrane region" description="Helical" evidence="8">
    <location>
        <begin position="197"/>
        <end position="215"/>
    </location>
</feature>
<dbReference type="AlphaFoldDB" id="A0AA35RQ60"/>
<evidence type="ECO:0000256" key="8">
    <source>
        <dbReference type="RuleBase" id="RU362002"/>
    </source>
</evidence>
<dbReference type="InterPro" id="IPR024041">
    <property type="entry name" value="NH4_transpt_AmtB-like_dom"/>
</dbReference>
<evidence type="ECO:0000313" key="10">
    <source>
        <dbReference type="EMBL" id="CAI8014868.1"/>
    </source>
</evidence>
<comment type="caution">
    <text evidence="10">The sequence shown here is derived from an EMBL/GenBank/DDBJ whole genome shotgun (WGS) entry which is preliminary data.</text>
</comment>
<dbReference type="InterPro" id="IPR029020">
    <property type="entry name" value="Ammonium/urea_transptr"/>
</dbReference>
<dbReference type="EMBL" id="CASHTH010001396">
    <property type="protein sequence ID" value="CAI8014868.1"/>
    <property type="molecule type" value="Genomic_DNA"/>
</dbReference>
<keyword evidence="6 8" id="KW-0472">Membrane</keyword>
<feature type="transmembrane region" description="Helical" evidence="8">
    <location>
        <begin position="264"/>
        <end position="283"/>
    </location>
</feature>
<protein>
    <recommendedName>
        <fullName evidence="8">Ammonium transporter</fullName>
    </recommendedName>
</protein>
<dbReference type="NCBIfam" id="TIGR00836">
    <property type="entry name" value="amt"/>
    <property type="match status" value="1"/>
</dbReference>
<accession>A0AA35RQ60</accession>
<dbReference type="PANTHER" id="PTHR43029:SF10">
    <property type="entry name" value="AMMONIUM TRANSPORTER MEP2"/>
    <property type="match status" value="1"/>
</dbReference>
<gene>
    <name evidence="10" type="ORF">GBAR_LOCUS9272</name>
</gene>
<comment type="similarity">
    <text evidence="2 8">Belongs to the ammonia transporter channel (TC 1.A.11.2) family.</text>
</comment>
<name>A0AA35RQ60_GEOBA</name>
<dbReference type="GO" id="GO:0008519">
    <property type="term" value="F:ammonium channel activity"/>
    <property type="evidence" value="ECO:0007669"/>
    <property type="project" value="InterPro"/>
</dbReference>